<feature type="domain" description="Pyridoxamine 5'-phosphate oxidase N-terminal" evidence="2">
    <location>
        <begin position="6"/>
        <end position="99"/>
    </location>
</feature>
<keyword evidence="4" id="KW-1185">Reference proteome</keyword>
<dbReference type="AlphaFoldDB" id="A0A1C3NE03"/>
<dbReference type="PANTHER" id="PTHR35176">
    <property type="entry name" value="HEME OXYGENASE HI_0854-RELATED"/>
    <property type="match status" value="1"/>
</dbReference>
<evidence type="ECO:0000259" key="2">
    <source>
        <dbReference type="Pfam" id="PF01243"/>
    </source>
</evidence>
<reference evidence="4" key="1">
    <citation type="submission" date="2016-06" db="EMBL/GenBank/DDBJ databases">
        <authorList>
            <person name="Varghese N."/>
            <person name="Submissions Spin"/>
        </authorList>
    </citation>
    <scope>NUCLEOTIDE SEQUENCE [LARGE SCALE GENOMIC DNA]</scope>
    <source>
        <strain evidence="4">DSM 45344</strain>
    </source>
</reference>
<dbReference type="PATRIC" id="fig|307121.4.peg.6547"/>
<protein>
    <recommendedName>
        <fullName evidence="2">Pyridoxamine 5'-phosphate oxidase N-terminal domain-containing protein</fullName>
    </recommendedName>
</protein>
<dbReference type="NCBIfam" id="TIGR03666">
    <property type="entry name" value="Rv2061_F420"/>
    <property type="match status" value="1"/>
</dbReference>
<dbReference type="Gene3D" id="2.30.110.10">
    <property type="entry name" value="Electron Transport, Fmn-binding Protein, Chain A"/>
    <property type="match status" value="1"/>
</dbReference>
<dbReference type="SUPFAM" id="SSF50475">
    <property type="entry name" value="FMN-binding split barrel"/>
    <property type="match status" value="1"/>
</dbReference>
<organism evidence="3 4">
    <name type="scientific">Micromonospora krabiensis</name>
    <dbReference type="NCBI Taxonomy" id="307121"/>
    <lineage>
        <taxon>Bacteria</taxon>
        <taxon>Bacillati</taxon>
        <taxon>Actinomycetota</taxon>
        <taxon>Actinomycetes</taxon>
        <taxon>Micromonosporales</taxon>
        <taxon>Micromonosporaceae</taxon>
        <taxon>Micromonospora</taxon>
    </lineage>
</organism>
<dbReference type="RefSeq" id="WP_091597405.1">
    <property type="nucleotide sequence ID" value="NZ_JBHRWG010000002.1"/>
</dbReference>
<gene>
    <name evidence="3" type="ORF">GA0070620_6426</name>
</gene>
<dbReference type="GO" id="GO:0016627">
    <property type="term" value="F:oxidoreductase activity, acting on the CH-CH group of donors"/>
    <property type="evidence" value="ECO:0007669"/>
    <property type="project" value="TreeGrafter"/>
</dbReference>
<dbReference type="InterPro" id="IPR012349">
    <property type="entry name" value="Split_barrel_FMN-bd"/>
</dbReference>
<accession>A0A1C3NE03</accession>
<sequence length="125" mass="13924">MSVPTEIARARYATVTTYRRDGRPVPTPVGLVADGDELFVLTQRDSGKVKRIRNNAEVTVTPCDMSGRIAVGAPTVPGRARLLDRAETARVRRLMSRRYPISRLVFGFDLLFGRRDRRVGIAIAL</sequence>
<keyword evidence="1" id="KW-0560">Oxidoreductase</keyword>
<dbReference type="GO" id="GO:0005829">
    <property type="term" value="C:cytosol"/>
    <property type="evidence" value="ECO:0007669"/>
    <property type="project" value="TreeGrafter"/>
</dbReference>
<proteinExistence type="predicted"/>
<dbReference type="InterPro" id="IPR019965">
    <property type="entry name" value="PPOX_F420-dep_Rv2061_put"/>
</dbReference>
<dbReference type="OrthoDB" id="5738083at2"/>
<evidence type="ECO:0000313" key="3">
    <source>
        <dbReference type="EMBL" id="SBV30824.1"/>
    </source>
</evidence>
<dbReference type="GO" id="GO:0070967">
    <property type="term" value="F:coenzyme F420 binding"/>
    <property type="evidence" value="ECO:0007669"/>
    <property type="project" value="TreeGrafter"/>
</dbReference>
<dbReference type="Proteomes" id="UP000199393">
    <property type="component" value="Chromosome I"/>
</dbReference>
<dbReference type="InterPro" id="IPR011576">
    <property type="entry name" value="Pyridox_Oxase_N"/>
</dbReference>
<evidence type="ECO:0000256" key="1">
    <source>
        <dbReference type="ARBA" id="ARBA00023002"/>
    </source>
</evidence>
<dbReference type="EMBL" id="LT598496">
    <property type="protein sequence ID" value="SBV30824.1"/>
    <property type="molecule type" value="Genomic_DNA"/>
</dbReference>
<evidence type="ECO:0000313" key="4">
    <source>
        <dbReference type="Proteomes" id="UP000199393"/>
    </source>
</evidence>
<dbReference type="InterPro" id="IPR052019">
    <property type="entry name" value="F420H2_bilvrd_red/Heme_oxyg"/>
</dbReference>
<dbReference type="Pfam" id="PF01243">
    <property type="entry name" value="PNPOx_N"/>
    <property type="match status" value="1"/>
</dbReference>
<dbReference type="PANTHER" id="PTHR35176:SF11">
    <property type="entry name" value="PYRIDOXAMINE 5'-PHOSPHATE OXIDASE FAMILY PROTEIN"/>
    <property type="match status" value="1"/>
</dbReference>
<dbReference type="STRING" id="307121.GA0070620_6426"/>
<name>A0A1C3NE03_9ACTN</name>